<evidence type="ECO:0000313" key="3">
    <source>
        <dbReference type="EMBL" id="MBD2183660.1"/>
    </source>
</evidence>
<name>A0A926VH85_9CYAN</name>
<keyword evidence="1" id="KW-0175">Coiled coil</keyword>
<evidence type="ECO:0000313" key="4">
    <source>
        <dbReference type="Proteomes" id="UP000641646"/>
    </source>
</evidence>
<keyword evidence="2" id="KW-0812">Transmembrane</keyword>
<protein>
    <recommendedName>
        <fullName evidence="5">Lipopolysaccharide biosynthesis protein</fullName>
    </recommendedName>
</protein>
<sequence>MTQLLTIPQSSSKSAVQPTWPFYLAVGIAINAAIWGLALVYLKVKSPSYTSDFAISLPVANSSTNVNVPGIGQASASSESPYLISSQDPRENYKFLLTSREVMKAASQELNMSGSEFGQPRVTTIANTTIMKIELSGENPAQAQQKTSALLKALQTKIIELRNKQVDQQDELLKKTLLLSENKLKAAQQRLSEYKANSILNSADQIKELTNTIEQLRKQRSEAIAQQQQANARAVQLAANLNLSAKQAGDAFSLQTDPVILKSLQDYSASNAALISLNAKFLPNHPAVIDEMAKRDAAQAALLNRASTLLGRSVSLGELNQLNLNNTQSASAKTALSQDLVTAQAEQEGFQAQAQALDRQIVLLENRLKTLAQKESALASLERDVRTAEAVFSSTLARLDLGKSTVSAAYPQIQVFSEPSLPQVAASPKKIFVLAGAALGSVFCTNGMVLLWLRQRQKRSAKRVDSIPSETTYIPTTVPEVLELASNGNSSNGKRG</sequence>
<feature type="coiled-coil region" evidence="1">
    <location>
        <begin position="151"/>
        <end position="233"/>
    </location>
</feature>
<dbReference type="GO" id="GO:0005886">
    <property type="term" value="C:plasma membrane"/>
    <property type="evidence" value="ECO:0007669"/>
    <property type="project" value="TreeGrafter"/>
</dbReference>
<dbReference type="RefSeq" id="WP_190468467.1">
    <property type="nucleotide sequence ID" value="NZ_JACJPW010000061.1"/>
</dbReference>
<evidence type="ECO:0000256" key="2">
    <source>
        <dbReference type="SAM" id="Phobius"/>
    </source>
</evidence>
<keyword evidence="2" id="KW-1133">Transmembrane helix</keyword>
<reference evidence="3" key="1">
    <citation type="journal article" date="2015" name="ISME J.">
        <title>Draft Genome Sequence of Streptomyces incarnatus NRRL8089, which Produces the Nucleoside Antibiotic Sinefungin.</title>
        <authorList>
            <person name="Oshima K."/>
            <person name="Hattori M."/>
            <person name="Shimizu H."/>
            <person name="Fukuda K."/>
            <person name="Nemoto M."/>
            <person name="Inagaki K."/>
            <person name="Tamura T."/>
        </authorList>
    </citation>
    <scope>NUCLEOTIDE SEQUENCE</scope>
    <source>
        <strain evidence="3">FACHB-1375</strain>
    </source>
</reference>
<dbReference type="GO" id="GO:0004713">
    <property type="term" value="F:protein tyrosine kinase activity"/>
    <property type="evidence" value="ECO:0007669"/>
    <property type="project" value="TreeGrafter"/>
</dbReference>
<accession>A0A926VH85</accession>
<evidence type="ECO:0008006" key="5">
    <source>
        <dbReference type="Google" id="ProtNLM"/>
    </source>
</evidence>
<dbReference type="PANTHER" id="PTHR32309">
    <property type="entry name" value="TYROSINE-PROTEIN KINASE"/>
    <property type="match status" value="1"/>
</dbReference>
<feature type="transmembrane region" description="Helical" evidence="2">
    <location>
        <begin position="20"/>
        <end position="42"/>
    </location>
</feature>
<reference evidence="3" key="2">
    <citation type="submission" date="2020-08" db="EMBL/GenBank/DDBJ databases">
        <authorList>
            <person name="Chen M."/>
            <person name="Teng W."/>
            <person name="Zhao L."/>
            <person name="Hu C."/>
            <person name="Zhou Y."/>
            <person name="Han B."/>
            <person name="Song L."/>
            <person name="Shu W."/>
        </authorList>
    </citation>
    <scope>NUCLEOTIDE SEQUENCE</scope>
    <source>
        <strain evidence="3">FACHB-1375</strain>
    </source>
</reference>
<dbReference type="InterPro" id="IPR050445">
    <property type="entry name" value="Bact_polysacc_biosynth/exp"/>
</dbReference>
<proteinExistence type="predicted"/>
<dbReference type="EMBL" id="JACJPW010000061">
    <property type="protein sequence ID" value="MBD2183660.1"/>
    <property type="molecule type" value="Genomic_DNA"/>
</dbReference>
<keyword evidence="4" id="KW-1185">Reference proteome</keyword>
<gene>
    <name evidence="3" type="ORF">H6G03_21795</name>
</gene>
<keyword evidence="2" id="KW-0472">Membrane</keyword>
<dbReference type="AlphaFoldDB" id="A0A926VH85"/>
<dbReference type="Proteomes" id="UP000641646">
    <property type="component" value="Unassembled WGS sequence"/>
</dbReference>
<feature type="coiled-coil region" evidence="1">
    <location>
        <begin position="347"/>
        <end position="391"/>
    </location>
</feature>
<evidence type="ECO:0000256" key="1">
    <source>
        <dbReference type="SAM" id="Coils"/>
    </source>
</evidence>
<organism evidence="3 4">
    <name type="scientific">Aerosakkonema funiforme FACHB-1375</name>
    <dbReference type="NCBI Taxonomy" id="2949571"/>
    <lineage>
        <taxon>Bacteria</taxon>
        <taxon>Bacillati</taxon>
        <taxon>Cyanobacteriota</taxon>
        <taxon>Cyanophyceae</taxon>
        <taxon>Oscillatoriophycideae</taxon>
        <taxon>Aerosakkonematales</taxon>
        <taxon>Aerosakkonemataceae</taxon>
        <taxon>Aerosakkonema</taxon>
    </lineage>
</organism>
<feature type="transmembrane region" description="Helical" evidence="2">
    <location>
        <begin position="431"/>
        <end position="453"/>
    </location>
</feature>
<comment type="caution">
    <text evidence="3">The sequence shown here is derived from an EMBL/GenBank/DDBJ whole genome shotgun (WGS) entry which is preliminary data.</text>
</comment>
<dbReference type="PANTHER" id="PTHR32309:SF13">
    <property type="entry name" value="FERRIC ENTEROBACTIN TRANSPORT PROTEIN FEPE"/>
    <property type="match status" value="1"/>
</dbReference>